<feature type="transmembrane region" description="Helical" evidence="7">
    <location>
        <begin position="26"/>
        <end position="44"/>
    </location>
</feature>
<feature type="transmembrane region" description="Helical" evidence="7">
    <location>
        <begin position="180"/>
        <end position="200"/>
    </location>
</feature>
<dbReference type="Proteomes" id="UP000321261">
    <property type="component" value="Unassembled WGS sequence"/>
</dbReference>
<dbReference type="PANTHER" id="PTHR10173">
    <property type="entry name" value="METHIONINE SULFOXIDE REDUCTASE"/>
    <property type="match status" value="1"/>
</dbReference>
<feature type="transmembrane region" description="Helical" evidence="7">
    <location>
        <begin position="140"/>
        <end position="160"/>
    </location>
</feature>
<dbReference type="InterPro" id="IPR011057">
    <property type="entry name" value="Mss4-like_sf"/>
</dbReference>
<dbReference type="EC" id="1.8.4.12" evidence="2"/>
<dbReference type="AlphaFoldDB" id="A0A561SIU9"/>
<dbReference type="FunFam" id="2.170.150.20:FF:000009">
    <property type="entry name" value="Peptide-methionine (R)-S-oxide reductase"/>
    <property type="match status" value="1"/>
</dbReference>
<evidence type="ECO:0000256" key="1">
    <source>
        <dbReference type="ARBA" id="ARBA00001947"/>
    </source>
</evidence>
<feature type="transmembrane region" description="Helical" evidence="7">
    <location>
        <begin position="273"/>
        <end position="296"/>
    </location>
</feature>
<dbReference type="GO" id="GO:0006979">
    <property type="term" value="P:response to oxidative stress"/>
    <property type="evidence" value="ECO:0007669"/>
    <property type="project" value="InterPro"/>
</dbReference>
<comment type="cofactor">
    <cofactor evidence="1">
        <name>Zn(2+)</name>
        <dbReference type="ChEBI" id="CHEBI:29105"/>
    </cofactor>
</comment>
<dbReference type="Pfam" id="PF01641">
    <property type="entry name" value="SelR"/>
    <property type="match status" value="1"/>
</dbReference>
<dbReference type="GO" id="GO:0046872">
    <property type="term" value="F:metal ion binding"/>
    <property type="evidence" value="ECO:0007669"/>
    <property type="project" value="UniProtKB-KW"/>
</dbReference>
<evidence type="ECO:0000256" key="2">
    <source>
        <dbReference type="ARBA" id="ARBA00012499"/>
    </source>
</evidence>
<feature type="transmembrane region" description="Helical" evidence="7">
    <location>
        <begin position="327"/>
        <end position="344"/>
    </location>
</feature>
<keyword evidence="7" id="KW-1133">Transmembrane helix</keyword>
<dbReference type="GO" id="GO:0030091">
    <property type="term" value="P:protein repair"/>
    <property type="evidence" value="ECO:0007669"/>
    <property type="project" value="InterPro"/>
</dbReference>
<comment type="caution">
    <text evidence="9">The sequence shown here is derived from an EMBL/GenBank/DDBJ whole genome shotgun (WGS) entry which is preliminary data.</text>
</comment>
<evidence type="ECO:0000256" key="6">
    <source>
        <dbReference type="ARBA" id="ARBA00048488"/>
    </source>
</evidence>
<evidence type="ECO:0000313" key="10">
    <source>
        <dbReference type="Proteomes" id="UP000321261"/>
    </source>
</evidence>
<feature type="transmembrane region" description="Helical" evidence="7">
    <location>
        <begin position="241"/>
        <end position="261"/>
    </location>
</feature>
<evidence type="ECO:0000256" key="3">
    <source>
        <dbReference type="ARBA" id="ARBA00022723"/>
    </source>
</evidence>
<proteinExistence type="predicted"/>
<keyword evidence="3" id="KW-0479">Metal-binding</keyword>
<sequence length="517" mass="52423">MPALLAVFAVAALGLAAVTDQPAHRIWGLVAGGGYLLLSATPLARRPAAPWAAGLAGGVVPLVALVLARGGKAGPGPFAQPEVWVIEDAARRWLATGSPYPSGAAAGPDGYFPYLPGMALFGMPRALAGDVWLTDARLAFAAAAVAGCAVGVGTLAGGAGRSLPAWLLAGNPLVGLTMATGGHDLALAGLLVAAVGLTAVRDPRATAAAAVLAGVAAGIKPTAWPVVLVLVVLVARTGGPALRFAAAAAGPALLLCLSDLLRAPRLVLEHLVLFPAGLAAVPTPAASPLPGAWIAALPGGRAIALGIVLAAAAFAAVLLIRRPPADAAAAARFAAASLAAGMLLAPSGRVGWFVVPLLLAAAGSVRTRSTGHSLGSMDPATEPAAKVVKSDAEWRAQLTPAEYHVLRKAGTERPFTGEYTDTKTEGVYSCRACGAELFRSDTKFESHCGWPSFFTPLAGDAVIERVDTSLGMRRVEVLCATCHSHLGHVFEGEGYPTPTDLRYCINSISLRLEPDAS</sequence>
<dbReference type="PANTHER" id="PTHR10173:SF52">
    <property type="entry name" value="METHIONINE-R-SULFOXIDE REDUCTASE B1"/>
    <property type="match status" value="1"/>
</dbReference>
<keyword evidence="5" id="KW-0560">Oxidoreductase</keyword>
<evidence type="ECO:0000256" key="5">
    <source>
        <dbReference type="ARBA" id="ARBA00023002"/>
    </source>
</evidence>
<feature type="transmembrane region" description="Helical" evidence="7">
    <location>
        <begin position="302"/>
        <end position="320"/>
    </location>
</feature>
<dbReference type="InterPro" id="IPR028427">
    <property type="entry name" value="Met_Sox_Rdtase_MsrB"/>
</dbReference>
<comment type="catalytic activity">
    <reaction evidence="6">
        <text>L-methionyl-[protein] + [thioredoxin]-disulfide + H2O = L-methionyl-(R)-S-oxide-[protein] + [thioredoxin]-dithiol</text>
        <dbReference type="Rhea" id="RHEA:24164"/>
        <dbReference type="Rhea" id="RHEA-COMP:10698"/>
        <dbReference type="Rhea" id="RHEA-COMP:10700"/>
        <dbReference type="Rhea" id="RHEA-COMP:12313"/>
        <dbReference type="Rhea" id="RHEA-COMP:12314"/>
        <dbReference type="ChEBI" id="CHEBI:15377"/>
        <dbReference type="ChEBI" id="CHEBI:16044"/>
        <dbReference type="ChEBI" id="CHEBI:29950"/>
        <dbReference type="ChEBI" id="CHEBI:45764"/>
        <dbReference type="ChEBI" id="CHEBI:50058"/>
        <dbReference type="EC" id="1.8.4.12"/>
    </reaction>
</comment>
<organism evidence="9 10">
    <name type="scientific">Pseudonocardia hierapolitana</name>
    <dbReference type="NCBI Taxonomy" id="1128676"/>
    <lineage>
        <taxon>Bacteria</taxon>
        <taxon>Bacillati</taxon>
        <taxon>Actinomycetota</taxon>
        <taxon>Actinomycetes</taxon>
        <taxon>Pseudonocardiales</taxon>
        <taxon>Pseudonocardiaceae</taxon>
        <taxon>Pseudonocardia</taxon>
    </lineage>
</organism>
<protein>
    <recommendedName>
        <fullName evidence="2">peptide-methionine (R)-S-oxide reductase</fullName>
        <ecNumber evidence="2">1.8.4.12</ecNumber>
    </recommendedName>
</protein>
<keyword evidence="7" id="KW-0812">Transmembrane</keyword>
<dbReference type="EMBL" id="VIWU01000001">
    <property type="protein sequence ID" value="TWF74732.1"/>
    <property type="molecule type" value="Genomic_DNA"/>
</dbReference>
<name>A0A561SIU9_9PSEU</name>
<reference evidence="9 10" key="1">
    <citation type="submission" date="2019-06" db="EMBL/GenBank/DDBJ databases">
        <title>Sequencing the genomes of 1000 actinobacteria strains.</title>
        <authorList>
            <person name="Klenk H.-P."/>
        </authorList>
    </citation>
    <scope>NUCLEOTIDE SEQUENCE [LARGE SCALE GENOMIC DNA]</scope>
    <source>
        <strain evidence="9 10">DSM 45671</strain>
    </source>
</reference>
<dbReference type="GO" id="GO:0005737">
    <property type="term" value="C:cytoplasm"/>
    <property type="evidence" value="ECO:0007669"/>
    <property type="project" value="TreeGrafter"/>
</dbReference>
<dbReference type="SUPFAM" id="SSF51316">
    <property type="entry name" value="Mss4-like"/>
    <property type="match status" value="1"/>
</dbReference>
<evidence type="ECO:0000259" key="8">
    <source>
        <dbReference type="PROSITE" id="PS51790"/>
    </source>
</evidence>
<keyword evidence="4" id="KW-0862">Zinc</keyword>
<dbReference type="GO" id="GO:0033743">
    <property type="term" value="F:peptide-methionine (R)-S-oxide reductase activity"/>
    <property type="evidence" value="ECO:0007669"/>
    <property type="project" value="UniProtKB-EC"/>
</dbReference>
<evidence type="ECO:0000313" key="9">
    <source>
        <dbReference type="EMBL" id="TWF74732.1"/>
    </source>
</evidence>
<feature type="domain" description="MsrB" evidence="8">
    <location>
        <begin position="391"/>
        <end position="515"/>
    </location>
</feature>
<dbReference type="PROSITE" id="PS51790">
    <property type="entry name" value="MSRB"/>
    <property type="match status" value="1"/>
</dbReference>
<feature type="transmembrane region" description="Helical" evidence="7">
    <location>
        <begin position="51"/>
        <end position="68"/>
    </location>
</feature>
<keyword evidence="7" id="KW-0472">Membrane</keyword>
<dbReference type="NCBIfam" id="TIGR00357">
    <property type="entry name" value="peptide-methionine (R)-S-oxide reductase MsrB"/>
    <property type="match status" value="1"/>
</dbReference>
<dbReference type="Gene3D" id="2.170.150.20">
    <property type="entry name" value="Peptide methionine sulfoxide reductase"/>
    <property type="match status" value="1"/>
</dbReference>
<accession>A0A561SIU9</accession>
<evidence type="ECO:0000256" key="7">
    <source>
        <dbReference type="SAM" id="Phobius"/>
    </source>
</evidence>
<dbReference type="InterPro" id="IPR002579">
    <property type="entry name" value="Met_Sox_Rdtase_MsrB_dom"/>
</dbReference>
<keyword evidence="10" id="KW-1185">Reference proteome</keyword>
<gene>
    <name evidence="9" type="ORF">FHX44_11614</name>
</gene>
<evidence type="ECO:0000256" key="4">
    <source>
        <dbReference type="ARBA" id="ARBA00022833"/>
    </source>
</evidence>
<feature type="transmembrane region" description="Helical" evidence="7">
    <location>
        <begin position="207"/>
        <end position="235"/>
    </location>
</feature>